<evidence type="ECO:0000256" key="3">
    <source>
        <dbReference type="PROSITE-ProRule" id="PRU00192"/>
    </source>
</evidence>
<dbReference type="CDD" id="cd11878">
    <property type="entry name" value="SH3_Bem1p_1"/>
    <property type="match status" value="1"/>
</dbReference>
<evidence type="ECO:0000256" key="4">
    <source>
        <dbReference type="SAM" id="MobiDB-lite"/>
    </source>
</evidence>
<dbReference type="Gene3D" id="3.30.1520.10">
    <property type="entry name" value="Phox-like domain"/>
    <property type="match status" value="1"/>
</dbReference>
<reference evidence="7 8" key="1">
    <citation type="submission" date="2024-01" db="EMBL/GenBank/DDBJ databases">
        <title>A draft genome for a cacao thread blight-causing isolate of Paramarasmius palmivorus.</title>
        <authorList>
            <person name="Baruah I.K."/>
            <person name="Bukari Y."/>
            <person name="Amoako-Attah I."/>
            <person name="Meinhardt L.W."/>
            <person name="Bailey B.A."/>
            <person name="Cohen S.P."/>
        </authorList>
    </citation>
    <scope>NUCLEOTIDE SEQUENCE [LARGE SCALE GENOMIC DNA]</scope>
    <source>
        <strain evidence="7 8">GH-12</strain>
    </source>
</reference>
<evidence type="ECO:0000313" key="8">
    <source>
        <dbReference type="Proteomes" id="UP001383192"/>
    </source>
</evidence>
<comment type="caution">
    <text evidence="7">The sequence shown here is derived from an EMBL/GenBank/DDBJ whole genome shotgun (WGS) entry which is preliminary data.</text>
</comment>
<dbReference type="Gene3D" id="2.30.30.40">
    <property type="entry name" value="SH3 Domains"/>
    <property type="match status" value="2"/>
</dbReference>
<organism evidence="7 8">
    <name type="scientific">Paramarasmius palmivorus</name>
    <dbReference type="NCBI Taxonomy" id="297713"/>
    <lineage>
        <taxon>Eukaryota</taxon>
        <taxon>Fungi</taxon>
        <taxon>Dikarya</taxon>
        <taxon>Basidiomycota</taxon>
        <taxon>Agaricomycotina</taxon>
        <taxon>Agaricomycetes</taxon>
        <taxon>Agaricomycetidae</taxon>
        <taxon>Agaricales</taxon>
        <taxon>Marasmiineae</taxon>
        <taxon>Marasmiaceae</taxon>
        <taxon>Paramarasmius</taxon>
    </lineage>
</organism>
<feature type="region of interest" description="Disordered" evidence="4">
    <location>
        <begin position="458"/>
        <end position="623"/>
    </location>
</feature>
<sequence>MKSLRKSLNGHKDSVRNHISTPLPLPSVSKPNTAVLPPQKVIKATAEYRSQAPQELSFKKGDFFYVIRDVNEQGSWYEAHNPVSGARGLVPRALFEEFNKTSSTRHSQSISLGSPTLSSPNLSPTNAGVPPQHLKGPKSQVFYAIVLHDFEAERADELDAKRGDAITVVAQSNREWFVAKPIGKLGRPGLIPVSFVEIHDPTTGEVIPDVESLMDRGDLPRVEDWKRAMLNYKQNSIALGVLDSPNRSSMPTSPYQQSMPSPLIPSPLSPSAEPAITVEGPSPNNKQAHSPTNGSVRTSTPDCLPDGILLFAEAVSFHYEMEEYWFRVNAVFQPYPAPGADLPPAKQLILFRVYNDFYDFQVSLLNSFQREAGRDSAHPRILPFMPGPAQSVNDALTATRRGELDEYLHALCDLNKAGAKYILESRAVREFLALKPGDVENDTDPRVEEIEALFADEGANGYDTEVPGTLGKLKLEDEEGSDYGEDEGYAPSPQRRTYDRHPYTRPEDERRPSDGSLRLQAHSQNHNRNGSTSSFHRTPSPYSPNSRSNSPIPDRDSDPYSPHQSYHPSRLSGQGQGAAGRVQLTHNASSPSISSVRSAAPSTTSTGRSRSQSNANNPPISAANPQTAFVKIKIFDRVADDLIAIRVHPRVTHSELMEKVQARLGSDVSNLRYRDSVNNTFISLDSDSQLRQWMDGTDKHVLYAD</sequence>
<evidence type="ECO:0000259" key="5">
    <source>
        <dbReference type="PROSITE" id="PS50002"/>
    </source>
</evidence>
<dbReference type="CDD" id="cd11879">
    <property type="entry name" value="SH3_Bem1p_2"/>
    <property type="match status" value="1"/>
</dbReference>
<dbReference type="PROSITE" id="PS50195">
    <property type="entry name" value="PX"/>
    <property type="match status" value="1"/>
</dbReference>
<name>A0AAW0EAF9_9AGAR</name>
<dbReference type="GO" id="GO:0035091">
    <property type="term" value="F:phosphatidylinositol binding"/>
    <property type="evidence" value="ECO:0007669"/>
    <property type="project" value="InterPro"/>
</dbReference>
<proteinExistence type="predicted"/>
<feature type="compositionally biased region" description="Low complexity" evidence="4">
    <location>
        <begin position="539"/>
        <end position="552"/>
    </location>
</feature>
<dbReference type="PANTHER" id="PTHR15706">
    <property type="entry name" value="SH3 MULTIPLE DOMAIN"/>
    <property type="match status" value="1"/>
</dbReference>
<dbReference type="EMBL" id="JAYKXP010000003">
    <property type="protein sequence ID" value="KAK7060193.1"/>
    <property type="molecule type" value="Genomic_DNA"/>
</dbReference>
<dbReference type="GO" id="GO:0030674">
    <property type="term" value="F:protein-macromolecule adaptor activity"/>
    <property type="evidence" value="ECO:0007669"/>
    <property type="project" value="TreeGrafter"/>
</dbReference>
<feature type="compositionally biased region" description="Polar residues" evidence="4">
    <location>
        <begin position="562"/>
        <end position="573"/>
    </location>
</feature>
<dbReference type="Proteomes" id="UP001383192">
    <property type="component" value="Unassembled WGS sequence"/>
</dbReference>
<dbReference type="SUPFAM" id="SSF54277">
    <property type="entry name" value="CAD &amp; PB1 domains"/>
    <property type="match status" value="1"/>
</dbReference>
<dbReference type="Pfam" id="PF00018">
    <property type="entry name" value="SH3_1"/>
    <property type="match status" value="2"/>
</dbReference>
<evidence type="ECO:0000256" key="1">
    <source>
        <dbReference type="ARBA" id="ARBA00022443"/>
    </source>
</evidence>
<dbReference type="InterPro" id="IPR035550">
    <property type="entry name" value="Bem1/Scd2_PX"/>
</dbReference>
<protein>
    <submittedName>
        <fullName evidence="7">Bud emergence protein 1</fullName>
    </submittedName>
</protein>
<keyword evidence="1 3" id="KW-0728">SH3 domain</keyword>
<feature type="domain" description="SH3" evidence="5">
    <location>
        <begin position="37"/>
        <end position="100"/>
    </location>
</feature>
<dbReference type="AlphaFoldDB" id="A0AAW0EAF9"/>
<dbReference type="SUPFAM" id="SSF50044">
    <property type="entry name" value="SH3-domain"/>
    <property type="match status" value="2"/>
</dbReference>
<dbReference type="SMART" id="SM00326">
    <property type="entry name" value="SH3"/>
    <property type="match status" value="2"/>
</dbReference>
<gene>
    <name evidence="7" type="primary">BEM1</name>
    <name evidence="7" type="ORF">VNI00_000958</name>
</gene>
<dbReference type="InterPro" id="IPR001452">
    <property type="entry name" value="SH3_domain"/>
</dbReference>
<dbReference type="Gene3D" id="3.10.20.90">
    <property type="entry name" value="Phosphatidylinositol 3-kinase Catalytic Subunit, Chain A, domain 1"/>
    <property type="match status" value="1"/>
</dbReference>
<dbReference type="Pfam" id="PF00787">
    <property type="entry name" value="PX"/>
    <property type="match status" value="1"/>
</dbReference>
<feature type="compositionally biased region" description="Acidic residues" evidence="4">
    <location>
        <begin position="476"/>
        <end position="488"/>
    </location>
</feature>
<evidence type="ECO:0000259" key="6">
    <source>
        <dbReference type="PROSITE" id="PS50195"/>
    </source>
</evidence>
<feature type="compositionally biased region" description="Low complexity" evidence="4">
    <location>
        <begin position="111"/>
        <end position="126"/>
    </location>
</feature>
<evidence type="ECO:0000256" key="2">
    <source>
        <dbReference type="ARBA" id="ARBA00022737"/>
    </source>
</evidence>
<feature type="domain" description="PX" evidence="6">
    <location>
        <begin position="304"/>
        <end position="439"/>
    </location>
</feature>
<dbReference type="InterPro" id="IPR035549">
    <property type="entry name" value="Bem1/Scd2_SH3_2"/>
</dbReference>
<feature type="region of interest" description="Disordered" evidence="4">
    <location>
        <begin position="243"/>
        <end position="299"/>
    </location>
</feature>
<dbReference type="CDD" id="cd06890">
    <property type="entry name" value="PX_Bem1p"/>
    <property type="match status" value="1"/>
</dbReference>
<keyword evidence="8" id="KW-1185">Reference proteome</keyword>
<dbReference type="PROSITE" id="PS50002">
    <property type="entry name" value="SH3"/>
    <property type="match status" value="2"/>
</dbReference>
<dbReference type="InterPro" id="IPR036028">
    <property type="entry name" value="SH3-like_dom_sf"/>
</dbReference>
<dbReference type="InterPro" id="IPR001683">
    <property type="entry name" value="PX_dom"/>
</dbReference>
<feature type="compositionally biased region" description="Polar residues" evidence="4">
    <location>
        <begin position="282"/>
        <end position="299"/>
    </location>
</feature>
<feature type="region of interest" description="Disordered" evidence="4">
    <location>
        <begin position="1"/>
        <end position="32"/>
    </location>
</feature>
<dbReference type="InterPro" id="IPR036871">
    <property type="entry name" value="PX_dom_sf"/>
</dbReference>
<dbReference type="GO" id="GO:0000747">
    <property type="term" value="P:conjugation with cellular fusion"/>
    <property type="evidence" value="ECO:0007669"/>
    <property type="project" value="TreeGrafter"/>
</dbReference>
<dbReference type="SUPFAM" id="SSF64268">
    <property type="entry name" value="PX domain"/>
    <property type="match status" value="1"/>
</dbReference>
<feature type="compositionally biased region" description="Low complexity" evidence="4">
    <location>
        <begin position="588"/>
        <end position="623"/>
    </location>
</feature>
<dbReference type="GO" id="GO:0043332">
    <property type="term" value="C:mating projection tip"/>
    <property type="evidence" value="ECO:0007669"/>
    <property type="project" value="TreeGrafter"/>
</dbReference>
<dbReference type="GO" id="GO:0005737">
    <property type="term" value="C:cytoplasm"/>
    <property type="evidence" value="ECO:0007669"/>
    <property type="project" value="TreeGrafter"/>
</dbReference>
<keyword evidence="2" id="KW-0677">Repeat</keyword>
<feature type="domain" description="SH3" evidence="5">
    <location>
        <begin position="139"/>
        <end position="201"/>
    </location>
</feature>
<dbReference type="InterPro" id="IPR035548">
    <property type="entry name" value="Bem1/Scd2_SH3_1"/>
</dbReference>
<evidence type="ECO:0000313" key="7">
    <source>
        <dbReference type="EMBL" id="KAK7060193.1"/>
    </source>
</evidence>
<dbReference type="PANTHER" id="PTHR15706:SF2">
    <property type="entry name" value="SH3 AND PX DOMAIN-CONTAINING PROTEIN 2A"/>
    <property type="match status" value="1"/>
</dbReference>
<feature type="compositionally biased region" description="Polar residues" evidence="4">
    <location>
        <begin position="521"/>
        <end position="537"/>
    </location>
</feature>
<feature type="compositionally biased region" description="Basic and acidic residues" evidence="4">
    <location>
        <begin position="496"/>
        <end position="513"/>
    </location>
</feature>
<accession>A0AAW0EAF9</accession>
<dbReference type="InterPro" id="IPR051228">
    <property type="entry name" value="NADPH_Oxidase/PX-Domain"/>
</dbReference>
<feature type="region of interest" description="Disordered" evidence="4">
    <location>
        <begin position="105"/>
        <end position="129"/>
    </location>
</feature>
<feature type="compositionally biased region" description="Polar residues" evidence="4">
    <location>
        <begin position="245"/>
        <end position="257"/>
    </location>
</feature>